<reference evidence="1" key="1">
    <citation type="journal article" date="2012" name="Nat. Biotechnol.">
        <title>Draft genome sequence of pigeonpea (Cajanus cajan), an orphan legume crop of resource-poor farmers.</title>
        <authorList>
            <person name="Varshney R.K."/>
            <person name="Chen W."/>
            <person name="Li Y."/>
            <person name="Bharti A.K."/>
            <person name="Saxena R.K."/>
            <person name="Schlueter J.A."/>
            <person name="Donoghue M.T."/>
            <person name="Azam S."/>
            <person name="Fan G."/>
            <person name="Whaley A.M."/>
            <person name="Farmer A.D."/>
            <person name="Sheridan J."/>
            <person name="Iwata A."/>
            <person name="Tuteja R."/>
            <person name="Penmetsa R.V."/>
            <person name="Wu W."/>
            <person name="Upadhyaya H.D."/>
            <person name="Yang S.P."/>
            <person name="Shah T."/>
            <person name="Saxena K.B."/>
            <person name="Michael T."/>
            <person name="McCombie W.R."/>
            <person name="Yang B."/>
            <person name="Zhang G."/>
            <person name="Yang H."/>
            <person name="Wang J."/>
            <person name="Spillane C."/>
            <person name="Cook D.R."/>
            <person name="May G.D."/>
            <person name="Xu X."/>
            <person name="Jackson S.A."/>
        </authorList>
    </citation>
    <scope>NUCLEOTIDE SEQUENCE [LARGE SCALE GENOMIC DNA]</scope>
</reference>
<evidence type="ECO:0000313" key="1">
    <source>
        <dbReference type="EMBL" id="KYP39011.1"/>
    </source>
</evidence>
<accession>A0A151R8Z2</accession>
<dbReference type="Proteomes" id="UP000075243">
    <property type="component" value="Unassembled WGS sequence"/>
</dbReference>
<keyword evidence="2" id="KW-1185">Reference proteome</keyword>
<gene>
    <name evidence="1" type="ORF">KK1_039704</name>
</gene>
<organism evidence="1 2">
    <name type="scientific">Cajanus cajan</name>
    <name type="common">Pigeon pea</name>
    <name type="synonym">Cajanus indicus</name>
    <dbReference type="NCBI Taxonomy" id="3821"/>
    <lineage>
        <taxon>Eukaryota</taxon>
        <taxon>Viridiplantae</taxon>
        <taxon>Streptophyta</taxon>
        <taxon>Embryophyta</taxon>
        <taxon>Tracheophyta</taxon>
        <taxon>Spermatophyta</taxon>
        <taxon>Magnoliopsida</taxon>
        <taxon>eudicotyledons</taxon>
        <taxon>Gunneridae</taxon>
        <taxon>Pentapetalae</taxon>
        <taxon>rosids</taxon>
        <taxon>fabids</taxon>
        <taxon>Fabales</taxon>
        <taxon>Fabaceae</taxon>
        <taxon>Papilionoideae</taxon>
        <taxon>50 kb inversion clade</taxon>
        <taxon>NPAAA clade</taxon>
        <taxon>indigoferoid/millettioid clade</taxon>
        <taxon>Phaseoleae</taxon>
        <taxon>Cajanus</taxon>
    </lineage>
</organism>
<name>A0A151R8Z2_CAJCA</name>
<dbReference type="AlphaFoldDB" id="A0A151R8Z2"/>
<evidence type="ECO:0000313" key="2">
    <source>
        <dbReference type="Proteomes" id="UP000075243"/>
    </source>
</evidence>
<dbReference type="EMBL" id="KQ483946">
    <property type="protein sequence ID" value="KYP39011.1"/>
    <property type="molecule type" value="Genomic_DNA"/>
</dbReference>
<sequence>LLGGQRIGKLDFYEHCFYGKQCRVQFSTRVHRRLGTFDYIHSDPWGLLSVPSQNGARYMME</sequence>
<proteinExistence type="predicted"/>
<feature type="non-terminal residue" evidence="1">
    <location>
        <position position="1"/>
    </location>
</feature>
<protein>
    <submittedName>
        <fullName evidence="1">Uncharacterized protein</fullName>
    </submittedName>
</protein>